<dbReference type="PANTHER" id="PTHR21137">
    <property type="entry name" value="ODORANT RECEPTOR"/>
    <property type="match status" value="1"/>
</dbReference>
<evidence type="ECO:0000313" key="11">
    <source>
        <dbReference type="EMBL" id="KAL0818853.1"/>
    </source>
</evidence>
<keyword evidence="9 10" id="KW-0807">Transducer</keyword>
<feature type="transmembrane region" description="Helical" evidence="10">
    <location>
        <begin position="194"/>
        <end position="227"/>
    </location>
</feature>
<keyword evidence="7 10" id="KW-0472">Membrane</keyword>
<evidence type="ECO:0000256" key="4">
    <source>
        <dbReference type="ARBA" id="ARBA00022692"/>
    </source>
</evidence>
<feature type="transmembrane region" description="Helical" evidence="10">
    <location>
        <begin position="74"/>
        <end position="95"/>
    </location>
</feature>
<dbReference type="GO" id="GO:0005886">
    <property type="term" value="C:plasma membrane"/>
    <property type="evidence" value="ECO:0007669"/>
    <property type="project" value="UniProtKB-SubCell"/>
</dbReference>
<dbReference type="PANTHER" id="PTHR21137:SF35">
    <property type="entry name" value="ODORANT RECEPTOR 19A-RELATED"/>
    <property type="match status" value="1"/>
</dbReference>
<protein>
    <recommendedName>
        <fullName evidence="10">Odorant receptor</fullName>
    </recommendedName>
</protein>
<dbReference type="EMBL" id="JBEDNZ010000021">
    <property type="protein sequence ID" value="KAL0818853.1"/>
    <property type="molecule type" value="Genomic_DNA"/>
</dbReference>
<dbReference type="InterPro" id="IPR004117">
    <property type="entry name" value="7tm6_olfct_rcpt"/>
</dbReference>
<dbReference type="GO" id="GO:0007608">
    <property type="term" value="P:sensory perception of smell"/>
    <property type="evidence" value="ECO:0007669"/>
    <property type="project" value="UniProtKB-KW"/>
</dbReference>
<evidence type="ECO:0000256" key="1">
    <source>
        <dbReference type="ARBA" id="ARBA00004651"/>
    </source>
</evidence>
<gene>
    <name evidence="11" type="ORF">ABMA28_008172</name>
</gene>
<evidence type="ECO:0000256" key="10">
    <source>
        <dbReference type="RuleBase" id="RU351113"/>
    </source>
</evidence>
<evidence type="ECO:0000256" key="6">
    <source>
        <dbReference type="ARBA" id="ARBA00022989"/>
    </source>
</evidence>
<keyword evidence="4 10" id="KW-0812">Transmembrane</keyword>
<comment type="similarity">
    <text evidence="10">Belongs to the insect chemoreceptor superfamily. Heteromeric odorant receptor channel (TC 1.A.69) family.</text>
</comment>
<feature type="transmembrane region" description="Helical" evidence="10">
    <location>
        <begin position="276"/>
        <end position="300"/>
    </location>
</feature>
<feature type="transmembrane region" description="Helical" evidence="10">
    <location>
        <begin position="136"/>
        <end position="158"/>
    </location>
</feature>
<comment type="caution">
    <text evidence="10">Lacks conserved residue(s) required for the propagation of feature annotation.</text>
</comment>
<reference evidence="11 12" key="1">
    <citation type="submission" date="2024-06" db="EMBL/GenBank/DDBJ databases">
        <title>A chromosome-level genome assembly of beet webworm, Loxostege sticticalis.</title>
        <authorList>
            <person name="Zhang Y."/>
        </authorList>
    </citation>
    <scope>NUCLEOTIDE SEQUENCE [LARGE SCALE GENOMIC DNA]</scope>
    <source>
        <strain evidence="11">AQ028</strain>
        <tissue evidence="11">Male pupae</tissue>
    </source>
</reference>
<evidence type="ECO:0000256" key="5">
    <source>
        <dbReference type="ARBA" id="ARBA00022725"/>
    </source>
</evidence>
<evidence type="ECO:0000256" key="3">
    <source>
        <dbReference type="ARBA" id="ARBA00022606"/>
    </source>
</evidence>
<sequence length="407" mass="47378">MLSQKLISFLDRLEDKSHPLLGPNVKCLYIFGLWQTVKKRKRNFIYNIFHFTTFLFVMTQFFDLYKQLDDFNKALNNLSMTFIGVISCAKCYSYVLCQRQWQKLAADISAEELAAMDDGDETVMIKMKEYKLYSRVITYLFWVLVTMTDTALIVTPLIKYLTTPMYRADIREGIEEYPQIMSCWFPFDYMSMPGYLFSTMIQIIMSIQGSGVIAASDANAITIMTFMKGQMQILRQKCIKIFESNSYEPKEILKRIKECHRHHTFLIQRSEDFDKLLSPVMFIYVLICSMAICCSVVQFFSSGATAAQKLWVIQYTSAQIAQLFLFCWHGNEVFVESKDVDQGVYESDWWKADVRLRKQVLLLAGKLNRPILYTAGPFSRLTIPTFISIIKGSYSFFTLFAQMQEET</sequence>
<dbReference type="GO" id="GO:0007165">
    <property type="term" value="P:signal transduction"/>
    <property type="evidence" value="ECO:0007669"/>
    <property type="project" value="UniProtKB-KW"/>
</dbReference>
<feature type="transmembrane region" description="Helical" evidence="10">
    <location>
        <begin position="44"/>
        <end position="62"/>
    </location>
</feature>
<dbReference type="AlphaFoldDB" id="A0ABD0SG82"/>
<keyword evidence="5 10" id="KW-0552">Olfaction</keyword>
<evidence type="ECO:0000256" key="8">
    <source>
        <dbReference type="ARBA" id="ARBA00023170"/>
    </source>
</evidence>
<dbReference type="Proteomes" id="UP001549921">
    <property type="component" value="Unassembled WGS sequence"/>
</dbReference>
<comment type="subcellular location">
    <subcellularLocation>
        <location evidence="1 10">Cell membrane</location>
        <topology evidence="1 10">Multi-pass membrane protein</topology>
    </subcellularLocation>
</comment>
<evidence type="ECO:0000256" key="7">
    <source>
        <dbReference type="ARBA" id="ARBA00023136"/>
    </source>
</evidence>
<accession>A0ABD0SG82</accession>
<evidence type="ECO:0000256" key="2">
    <source>
        <dbReference type="ARBA" id="ARBA00022475"/>
    </source>
</evidence>
<dbReference type="Pfam" id="PF02949">
    <property type="entry name" value="7tm_6"/>
    <property type="match status" value="1"/>
</dbReference>
<comment type="caution">
    <text evidence="11">The sequence shown here is derived from an EMBL/GenBank/DDBJ whole genome shotgun (WGS) entry which is preliminary data.</text>
</comment>
<evidence type="ECO:0000256" key="9">
    <source>
        <dbReference type="ARBA" id="ARBA00023224"/>
    </source>
</evidence>
<evidence type="ECO:0000313" key="12">
    <source>
        <dbReference type="Proteomes" id="UP001549921"/>
    </source>
</evidence>
<keyword evidence="2" id="KW-1003">Cell membrane</keyword>
<organism evidence="11 12">
    <name type="scientific">Loxostege sticticalis</name>
    <name type="common">Beet webworm moth</name>
    <dbReference type="NCBI Taxonomy" id="481309"/>
    <lineage>
        <taxon>Eukaryota</taxon>
        <taxon>Metazoa</taxon>
        <taxon>Ecdysozoa</taxon>
        <taxon>Arthropoda</taxon>
        <taxon>Hexapoda</taxon>
        <taxon>Insecta</taxon>
        <taxon>Pterygota</taxon>
        <taxon>Neoptera</taxon>
        <taxon>Endopterygota</taxon>
        <taxon>Lepidoptera</taxon>
        <taxon>Glossata</taxon>
        <taxon>Ditrysia</taxon>
        <taxon>Pyraloidea</taxon>
        <taxon>Crambidae</taxon>
        <taxon>Pyraustinae</taxon>
        <taxon>Loxostege</taxon>
    </lineage>
</organism>
<name>A0ABD0SG82_LOXSC</name>
<keyword evidence="3 10" id="KW-0716">Sensory transduction</keyword>
<keyword evidence="8 10" id="KW-0675">Receptor</keyword>
<proteinExistence type="inferred from homology"/>
<keyword evidence="6 10" id="KW-1133">Transmembrane helix</keyword>